<accession>A5FGJ7</accession>
<keyword evidence="2" id="KW-1185">Reference proteome</keyword>
<dbReference type="HOGENOM" id="CLU_876464_0_0_10"/>
<dbReference type="AlphaFoldDB" id="A5FGJ7"/>
<sequence>MKTLLLIFCFAASGLCYPQNQRYTPKVQLAIETYAFIQGQKASLAKVAAQFPVVAQEVRSLEKKAQAIYGRAEKNIEQYLRNELKEDQFSILKKNIRLLAEDQLKEPIQKKEHAIDFLESVRDKIDMDEHANIPKGIISFAYQDVPHQEIIDGHIKNFTTQGHPKADESIVTFPVPKSWIAQEGEMPATVQQFTSFDGKGNEKIMMVIHKLAKEDRNLHLNEKSVSEMIPPTARLIRIEEVTIDDIPGIMVEVEETLDIAVNKMKVRMMQFMVTDQEKLYCLQGSIGPVALEENLDHQLRKFEPLFRLVAEGAEIEF</sequence>
<dbReference type="Proteomes" id="UP000006694">
    <property type="component" value="Chromosome"/>
</dbReference>
<dbReference type="EMBL" id="CP000685">
    <property type="protein sequence ID" value="ABQ05673.1"/>
    <property type="molecule type" value="Genomic_DNA"/>
</dbReference>
<dbReference type="RefSeq" id="WP_012024712.1">
    <property type="nucleotide sequence ID" value="NC_009441.1"/>
</dbReference>
<name>A5FGJ7_FLAJ1</name>
<dbReference type="OrthoDB" id="1333853at2"/>
<gene>
    <name evidence="1" type="ordered locus">Fjoh_2648</name>
</gene>
<reference evidence="1 2" key="1">
    <citation type="journal article" date="2009" name="Appl. Environ. Microbiol.">
        <title>Novel features of the polysaccharide-digesting gliding bacterium Flavobacterium johnsoniae as revealed by genome sequence analysis.</title>
        <authorList>
            <person name="McBride M.J."/>
            <person name="Xie G."/>
            <person name="Martens E.C."/>
            <person name="Lapidus A."/>
            <person name="Henrissat B."/>
            <person name="Rhodes R.G."/>
            <person name="Goltsman E."/>
            <person name="Wang W."/>
            <person name="Xu J."/>
            <person name="Hunnicutt D.W."/>
            <person name="Staroscik A.M."/>
            <person name="Hoover T.R."/>
            <person name="Cheng Y.Q."/>
            <person name="Stein J.L."/>
        </authorList>
    </citation>
    <scope>NUCLEOTIDE SEQUENCE [LARGE SCALE GENOMIC DNA]</scope>
    <source>
        <strain evidence="2">ATCC 17061 / DSM 2064 / JCM 8514 / BCRC 14874 / CCUG 350202 / NBRC 14942 / NCIMB 11054 / UW101</strain>
    </source>
</reference>
<dbReference type="KEGG" id="fjo:Fjoh_2648"/>
<organism evidence="1 2">
    <name type="scientific">Flavobacterium johnsoniae (strain ATCC 17061 / DSM 2064 / JCM 8514 / BCRC 14874 / CCUG 350202 / NBRC 14942 / NCIMB 11054 / UW101)</name>
    <name type="common">Cytophaga johnsonae</name>
    <dbReference type="NCBI Taxonomy" id="376686"/>
    <lineage>
        <taxon>Bacteria</taxon>
        <taxon>Pseudomonadati</taxon>
        <taxon>Bacteroidota</taxon>
        <taxon>Flavobacteriia</taxon>
        <taxon>Flavobacteriales</taxon>
        <taxon>Flavobacteriaceae</taxon>
        <taxon>Flavobacterium</taxon>
    </lineage>
</organism>
<protein>
    <submittedName>
        <fullName evidence="1">Uncharacterized protein</fullName>
    </submittedName>
</protein>
<dbReference type="GeneID" id="31765559"/>
<evidence type="ECO:0000313" key="2">
    <source>
        <dbReference type="Proteomes" id="UP000006694"/>
    </source>
</evidence>
<proteinExistence type="predicted"/>
<evidence type="ECO:0000313" key="1">
    <source>
        <dbReference type="EMBL" id="ABQ05673.1"/>
    </source>
</evidence>